<evidence type="ECO:0000313" key="3">
    <source>
        <dbReference type="Proteomes" id="UP001151752"/>
    </source>
</evidence>
<feature type="region of interest" description="Disordered" evidence="1">
    <location>
        <begin position="53"/>
        <end position="77"/>
    </location>
</feature>
<organism evidence="2 3">
    <name type="scientific">Salix koriyanagi</name>
    <dbReference type="NCBI Taxonomy" id="2511006"/>
    <lineage>
        <taxon>Eukaryota</taxon>
        <taxon>Viridiplantae</taxon>
        <taxon>Streptophyta</taxon>
        <taxon>Embryophyta</taxon>
        <taxon>Tracheophyta</taxon>
        <taxon>Spermatophyta</taxon>
        <taxon>Magnoliopsida</taxon>
        <taxon>eudicotyledons</taxon>
        <taxon>Gunneridae</taxon>
        <taxon>Pentapetalae</taxon>
        <taxon>rosids</taxon>
        <taxon>fabids</taxon>
        <taxon>Malpighiales</taxon>
        <taxon>Salicaceae</taxon>
        <taxon>Saliceae</taxon>
        <taxon>Salix</taxon>
    </lineage>
</organism>
<reference evidence="2" key="1">
    <citation type="submission" date="2022-11" db="EMBL/GenBank/DDBJ databases">
        <authorList>
            <person name="Hyden B.L."/>
            <person name="Feng K."/>
            <person name="Yates T."/>
            <person name="Jawdy S."/>
            <person name="Smart L.B."/>
            <person name="Muchero W."/>
        </authorList>
    </citation>
    <scope>NUCLEOTIDE SEQUENCE</scope>
    <source>
        <tissue evidence="2">Shoot tip</tissue>
    </source>
</reference>
<comment type="caution">
    <text evidence="2">The sequence shown here is derived from an EMBL/GenBank/DDBJ whole genome shotgun (WGS) entry which is preliminary data.</text>
</comment>
<dbReference type="Proteomes" id="UP001151752">
    <property type="component" value="Chromosome 10"/>
</dbReference>
<dbReference type="EMBL" id="JAPFFM010000002">
    <property type="protein sequence ID" value="KAJ6771353.1"/>
    <property type="molecule type" value="Genomic_DNA"/>
</dbReference>
<gene>
    <name evidence="2" type="ORF">OIU74_017736</name>
</gene>
<reference evidence="2" key="2">
    <citation type="journal article" date="2023" name="Int. J. Mol. Sci.">
        <title>De Novo Assembly and Annotation of 11 Diverse Shrub Willow (Salix) Genomes Reveals Novel Gene Organization in Sex-Linked Regions.</title>
        <authorList>
            <person name="Hyden B."/>
            <person name="Feng K."/>
            <person name="Yates T.B."/>
            <person name="Jawdy S."/>
            <person name="Cereghino C."/>
            <person name="Smart L.B."/>
            <person name="Muchero W."/>
        </authorList>
    </citation>
    <scope>NUCLEOTIDE SEQUENCE</scope>
    <source>
        <tissue evidence="2">Shoot tip</tissue>
    </source>
</reference>
<keyword evidence="3" id="KW-1185">Reference proteome</keyword>
<protein>
    <submittedName>
        <fullName evidence="2">Uncharacterized protein</fullName>
    </submittedName>
</protein>
<evidence type="ECO:0000313" key="2">
    <source>
        <dbReference type="EMBL" id="KAJ6771353.1"/>
    </source>
</evidence>
<name>A0A9Q0WSK6_9ROSI</name>
<proteinExistence type="predicted"/>
<dbReference type="Gene3D" id="3.30.420.40">
    <property type="match status" value="1"/>
</dbReference>
<sequence length="195" mass="22550">MLNSQVTTAQHMEREKAYDIIGRVDGHNQQSGRGAAFQWANVYEQDSNFSLALGSSKNEGKSGEHMKKHEGTDAERISSGERKFRGQIFGEEALRISPTEPYCLSRPIRRGHFNISQHYPLQQVLEDIHAIWDWILIEKLHIPHSERNMYSAILVLPETFDNRGNDILVVFFYVALDTLRWKNLLVILMLVPWMN</sequence>
<evidence type="ECO:0000256" key="1">
    <source>
        <dbReference type="SAM" id="MobiDB-lite"/>
    </source>
</evidence>
<accession>A0A9Q0WSK6</accession>
<feature type="compositionally biased region" description="Basic and acidic residues" evidence="1">
    <location>
        <begin position="58"/>
        <end position="77"/>
    </location>
</feature>
<dbReference type="AlphaFoldDB" id="A0A9Q0WSK6"/>